<accession>A0A6L8LKP8</accession>
<dbReference type="RefSeq" id="WP_160974357.1">
    <property type="nucleotide sequence ID" value="NZ_WWEN01000006.1"/>
</dbReference>
<gene>
    <name evidence="2" type="ORF">GR167_14090</name>
</gene>
<dbReference type="EMBL" id="WWEN01000006">
    <property type="protein sequence ID" value="MYM56445.1"/>
    <property type="molecule type" value="Genomic_DNA"/>
</dbReference>
<dbReference type="AlphaFoldDB" id="A0A6L8LKP8"/>
<evidence type="ECO:0008006" key="4">
    <source>
        <dbReference type="Google" id="ProtNLM"/>
    </source>
</evidence>
<feature type="signal peptide" evidence="1">
    <location>
        <begin position="1"/>
        <end position="22"/>
    </location>
</feature>
<sequence>MIRALTRALTIAALVTAAPALAETAQERQQRCGIQTGIVQQAVTLRAGRKSQKGATRRILRSDAIAGTKYERNVDILVQWVYGLPQDQLTDDTVTTFEAACNDYKQ</sequence>
<dbReference type="Proteomes" id="UP000479043">
    <property type="component" value="Unassembled WGS sequence"/>
</dbReference>
<keyword evidence="1" id="KW-0732">Signal</keyword>
<proteinExistence type="predicted"/>
<evidence type="ECO:0000256" key="1">
    <source>
        <dbReference type="SAM" id="SignalP"/>
    </source>
</evidence>
<keyword evidence="3" id="KW-1185">Reference proteome</keyword>
<protein>
    <recommendedName>
        <fullName evidence="4">HdeA/HdeB family protein</fullName>
    </recommendedName>
</protein>
<name>A0A6L8LKP8_9RHOB</name>
<evidence type="ECO:0000313" key="2">
    <source>
        <dbReference type="EMBL" id="MYM56445.1"/>
    </source>
</evidence>
<feature type="chain" id="PRO_5026737508" description="HdeA/HdeB family protein" evidence="1">
    <location>
        <begin position="23"/>
        <end position="106"/>
    </location>
</feature>
<comment type="caution">
    <text evidence="2">The sequence shown here is derived from an EMBL/GenBank/DDBJ whole genome shotgun (WGS) entry which is preliminary data.</text>
</comment>
<reference evidence="2 3" key="1">
    <citation type="submission" date="2020-01" db="EMBL/GenBank/DDBJ databases">
        <authorList>
            <person name="Chen S."/>
        </authorList>
    </citation>
    <scope>NUCLEOTIDE SEQUENCE [LARGE SCALE GENOMIC DNA]</scope>
    <source>
        <strain evidence="2 3">GS-10</strain>
    </source>
</reference>
<organism evidence="2 3">
    <name type="scientific">Thalassovita mangrovi</name>
    <dbReference type="NCBI Taxonomy" id="2692236"/>
    <lineage>
        <taxon>Bacteria</taxon>
        <taxon>Pseudomonadati</taxon>
        <taxon>Pseudomonadota</taxon>
        <taxon>Alphaproteobacteria</taxon>
        <taxon>Rhodobacterales</taxon>
        <taxon>Roseobacteraceae</taxon>
        <taxon>Thalassovita</taxon>
    </lineage>
</organism>
<evidence type="ECO:0000313" key="3">
    <source>
        <dbReference type="Proteomes" id="UP000479043"/>
    </source>
</evidence>